<protein>
    <submittedName>
        <fullName evidence="3">GAF domain-containing protein</fullName>
    </submittedName>
</protein>
<evidence type="ECO:0000313" key="4">
    <source>
        <dbReference type="Proteomes" id="UP001596026"/>
    </source>
</evidence>
<evidence type="ECO:0000313" key="3">
    <source>
        <dbReference type="EMBL" id="MFC4709231.1"/>
    </source>
</evidence>
<evidence type="ECO:0000256" key="1">
    <source>
        <dbReference type="ARBA" id="ARBA00038454"/>
    </source>
</evidence>
<dbReference type="RefSeq" id="WP_379962963.1">
    <property type="nucleotide sequence ID" value="NZ_JBHSGT010000012.1"/>
</dbReference>
<dbReference type="SUPFAM" id="SSF55781">
    <property type="entry name" value="GAF domain-like"/>
    <property type="match status" value="1"/>
</dbReference>
<name>A0ABV9M093_9ENTE</name>
<dbReference type="InterPro" id="IPR003018">
    <property type="entry name" value="GAF"/>
</dbReference>
<dbReference type="PANTHER" id="PTHR21021">
    <property type="entry name" value="GAF/PUTATIVE CYTOSKELETAL PROTEIN"/>
    <property type="match status" value="1"/>
</dbReference>
<comment type="similarity">
    <text evidence="1">Belongs to the free Met sulfoxide reductase family.</text>
</comment>
<dbReference type="EMBL" id="JBHSGT010000012">
    <property type="protein sequence ID" value="MFC4709231.1"/>
    <property type="molecule type" value="Genomic_DNA"/>
</dbReference>
<dbReference type="Proteomes" id="UP001596026">
    <property type="component" value="Unassembled WGS sequence"/>
</dbReference>
<evidence type="ECO:0000259" key="2">
    <source>
        <dbReference type="Pfam" id="PF13185"/>
    </source>
</evidence>
<proteinExistence type="inferred from homology"/>
<dbReference type="InterPro" id="IPR051330">
    <property type="entry name" value="Phosphatase_reg/MetRdx"/>
</dbReference>
<dbReference type="PANTHER" id="PTHR21021:SF15">
    <property type="entry name" value="FREE METHIONINE-R-SULFOXIDE REDUCTASE"/>
    <property type="match status" value="1"/>
</dbReference>
<organism evidence="3 4">
    <name type="scientific">Enterococcus eurekensis</name>
    <dbReference type="NCBI Taxonomy" id="1159753"/>
    <lineage>
        <taxon>Bacteria</taxon>
        <taxon>Bacillati</taxon>
        <taxon>Bacillota</taxon>
        <taxon>Bacilli</taxon>
        <taxon>Lactobacillales</taxon>
        <taxon>Enterococcaceae</taxon>
        <taxon>Enterococcus</taxon>
    </lineage>
</organism>
<dbReference type="Pfam" id="PF13185">
    <property type="entry name" value="GAF_2"/>
    <property type="match status" value="1"/>
</dbReference>
<accession>A0ABV9M093</accession>
<dbReference type="InterPro" id="IPR029016">
    <property type="entry name" value="GAF-like_dom_sf"/>
</dbReference>
<keyword evidence="4" id="KW-1185">Reference proteome</keyword>
<comment type="caution">
    <text evidence="3">The sequence shown here is derived from an EMBL/GenBank/DDBJ whole genome shotgun (WGS) entry which is preliminary data.</text>
</comment>
<dbReference type="Gene3D" id="3.30.450.40">
    <property type="match status" value="1"/>
</dbReference>
<gene>
    <name evidence="3" type="ORF">ACFO3L_01040</name>
</gene>
<reference evidence="4" key="1">
    <citation type="journal article" date="2019" name="Int. J. Syst. Evol. Microbiol.">
        <title>The Global Catalogue of Microorganisms (GCM) 10K type strain sequencing project: providing services to taxonomists for standard genome sequencing and annotation.</title>
        <authorList>
            <consortium name="The Broad Institute Genomics Platform"/>
            <consortium name="The Broad Institute Genome Sequencing Center for Infectious Disease"/>
            <person name="Wu L."/>
            <person name="Ma J."/>
        </authorList>
    </citation>
    <scope>NUCLEOTIDE SEQUENCE [LARGE SCALE GENOMIC DNA]</scope>
    <source>
        <strain evidence="4">CGMCC 1.19061</strain>
    </source>
</reference>
<feature type="domain" description="GAF" evidence="2">
    <location>
        <begin position="49"/>
        <end position="149"/>
    </location>
</feature>
<sequence>MVNQHDKKEKYELLLLQQQGLIEGENHWLATLSNSSALLNESLPDTVFAGYYLFDEGELILGPFQGRVSCTRIHLGKGVCGESAEKQETLIVSDVTNHANYISCDAAAMSEIVVPMVKNGKLIGVLDIDSSQVGTYDEIDQRYLEKYVELILTVCPY</sequence>